<evidence type="ECO:0000259" key="17">
    <source>
        <dbReference type="PROSITE" id="PS01186"/>
    </source>
</evidence>
<dbReference type="InterPro" id="IPR023415">
    <property type="entry name" value="LDLR_class-A_CS"/>
</dbReference>
<feature type="domain" description="EGF-like" evidence="17">
    <location>
        <begin position="315"/>
        <end position="329"/>
    </location>
</feature>
<dbReference type="Pfam" id="PF07645">
    <property type="entry name" value="EGF_CA"/>
    <property type="match status" value="1"/>
</dbReference>
<dbReference type="FunFam" id="4.10.400.10:FF:000024">
    <property type="entry name" value="Low-density lipoprotein RecePtor related"/>
    <property type="match status" value="1"/>
</dbReference>
<keyword evidence="7" id="KW-0732">Signal</keyword>
<name>A0A026WJP4_OOCBI</name>
<evidence type="ECO:0000256" key="10">
    <source>
        <dbReference type="ARBA" id="ARBA00023136"/>
    </source>
</evidence>
<dbReference type="InterPro" id="IPR001881">
    <property type="entry name" value="EGF-like_Ca-bd_dom"/>
</dbReference>
<evidence type="ECO:0000256" key="15">
    <source>
        <dbReference type="PROSITE-ProRule" id="PRU00461"/>
    </source>
</evidence>
<dbReference type="GO" id="GO:0016324">
    <property type="term" value="C:apical plasma membrane"/>
    <property type="evidence" value="ECO:0007669"/>
    <property type="project" value="TreeGrafter"/>
</dbReference>
<feature type="disulfide bond" evidence="14">
    <location>
        <begin position="1247"/>
        <end position="1262"/>
    </location>
</feature>
<keyword evidence="19" id="KW-1185">Reference proteome</keyword>
<dbReference type="FunFam" id="4.10.400.10:FF:000034">
    <property type="entry name" value="Low-density lipoprotein receptor-related protein 2"/>
    <property type="match status" value="1"/>
</dbReference>
<dbReference type="FunFam" id="2.120.10.30:FF:000241">
    <property type="entry name" value="Low-density lipoprotein receptor-related protein 6"/>
    <property type="match status" value="1"/>
</dbReference>
<feature type="disulfide bond" evidence="14">
    <location>
        <begin position="169"/>
        <end position="181"/>
    </location>
</feature>
<dbReference type="Gene3D" id="4.10.400.10">
    <property type="entry name" value="Low-density Lipoprotein Receptor"/>
    <property type="match status" value="12"/>
</dbReference>
<dbReference type="Pfam" id="PF00057">
    <property type="entry name" value="Ldl_recept_a"/>
    <property type="match status" value="10"/>
</dbReference>
<dbReference type="PROSITE" id="PS01209">
    <property type="entry name" value="LDLRA_1"/>
    <property type="match status" value="6"/>
</dbReference>
<dbReference type="InterPro" id="IPR049883">
    <property type="entry name" value="NOTCH1_EGF-like"/>
</dbReference>
<dbReference type="PROSITE" id="PS00010">
    <property type="entry name" value="ASX_HYDROXYL"/>
    <property type="match status" value="1"/>
</dbReference>
<feature type="disulfide bond" evidence="14">
    <location>
        <begin position="1088"/>
        <end position="1103"/>
    </location>
</feature>
<evidence type="ECO:0000256" key="8">
    <source>
        <dbReference type="ARBA" id="ARBA00022737"/>
    </source>
</evidence>
<dbReference type="InterPro" id="IPR026823">
    <property type="entry name" value="cEGF"/>
</dbReference>
<dbReference type="GO" id="GO:0005509">
    <property type="term" value="F:calcium ion binding"/>
    <property type="evidence" value="ECO:0007669"/>
    <property type="project" value="InterPro"/>
</dbReference>
<dbReference type="SMART" id="SM00181">
    <property type="entry name" value="EGF"/>
    <property type="match status" value="10"/>
</dbReference>
<dbReference type="InterPro" id="IPR000152">
    <property type="entry name" value="EGF-type_Asp/Asn_hydroxyl_site"/>
</dbReference>
<feature type="disulfide bond" evidence="14">
    <location>
        <begin position="991"/>
        <end position="1003"/>
    </location>
</feature>
<dbReference type="SUPFAM" id="SSF57424">
    <property type="entry name" value="LDL receptor-like module"/>
    <property type="match status" value="10"/>
</dbReference>
<evidence type="ECO:0000256" key="1">
    <source>
        <dbReference type="ARBA" id="ARBA00004251"/>
    </source>
</evidence>
<comment type="similarity">
    <text evidence="2">Belongs to the LDLR family.</text>
</comment>
<gene>
    <name evidence="18" type="ORF">X777_03510</name>
</gene>
<feature type="disulfide bond" evidence="14">
    <location>
        <begin position="1165"/>
        <end position="1180"/>
    </location>
</feature>
<feature type="disulfide bond" evidence="14">
    <location>
        <begin position="262"/>
        <end position="280"/>
    </location>
</feature>
<feature type="disulfide bond" evidence="14">
    <location>
        <begin position="1228"/>
        <end position="1240"/>
    </location>
</feature>
<dbReference type="SMART" id="SM00192">
    <property type="entry name" value="LDLa"/>
    <property type="match status" value="12"/>
</dbReference>
<evidence type="ECO:0000256" key="9">
    <source>
        <dbReference type="ARBA" id="ARBA00022989"/>
    </source>
</evidence>
<feature type="disulfide bond" evidence="14">
    <location>
        <begin position="1051"/>
        <end position="1066"/>
    </location>
</feature>
<evidence type="ECO:0000256" key="14">
    <source>
        <dbReference type="PROSITE-ProRule" id="PRU00124"/>
    </source>
</evidence>
<evidence type="ECO:0000256" key="11">
    <source>
        <dbReference type="ARBA" id="ARBA00023157"/>
    </source>
</evidence>
<dbReference type="GO" id="GO:0006898">
    <property type="term" value="P:receptor-mediated endocytosis"/>
    <property type="evidence" value="ECO:0007669"/>
    <property type="project" value="TreeGrafter"/>
</dbReference>
<evidence type="ECO:0000256" key="16">
    <source>
        <dbReference type="SAM" id="Phobius"/>
    </source>
</evidence>
<dbReference type="Proteomes" id="UP000053097">
    <property type="component" value="Unassembled WGS sequence"/>
</dbReference>
<feature type="disulfide bond" evidence="14">
    <location>
        <begin position="1153"/>
        <end position="1171"/>
    </location>
</feature>
<dbReference type="InterPro" id="IPR000033">
    <property type="entry name" value="LDLR_classB_rpt"/>
</dbReference>
<feature type="disulfide bond" evidence="14">
    <location>
        <begin position="1146"/>
        <end position="1158"/>
    </location>
</feature>
<feature type="disulfide bond" evidence="14">
    <location>
        <begin position="1032"/>
        <end position="1044"/>
    </location>
</feature>
<dbReference type="InterPro" id="IPR036055">
    <property type="entry name" value="LDL_receptor-like_sf"/>
</dbReference>
<dbReference type="SMART" id="SM00179">
    <property type="entry name" value="EGF_CA"/>
    <property type="match status" value="3"/>
</dbReference>
<dbReference type="EMBL" id="KK107168">
    <property type="protein sequence ID" value="EZA56178.1"/>
    <property type="molecule type" value="Genomic_DNA"/>
</dbReference>
<dbReference type="FunFam" id="2.10.25.10:FF:000009">
    <property type="entry name" value="Low-density lipoprotein receptor isoform 1"/>
    <property type="match status" value="1"/>
</dbReference>
<dbReference type="Pfam" id="PF12662">
    <property type="entry name" value="cEGF"/>
    <property type="match status" value="1"/>
</dbReference>
<feature type="disulfide bond" evidence="14">
    <location>
        <begin position="228"/>
        <end position="243"/>
    </location>
</feature>
<feature type="disulfide bond" evidence="14">
    <location>
        <begin position="1235"/>
        <end position="1253"/>
    </location>
</feature>
<evidence type="ECO:0000256" key="4">
    <source>
        <dbReference type="ARBA" id="ARBA00022536"/>
    </source>
</evidence>
<dbReference type="InterPro" id="IPR002172">
    <property type="entry name" value="LDrepeatLR_classA_rpt"/>
</dbReference>
<keyword evidence="5" id="KW-0254">Endocytosis</keyword>
<dbReference type="OrthoDB" id="8831087at2759"/>
<sequence length="1834" mass="206260">MGVRGNTTWNWSSECLCAVVPVEAVAGHDGQLGTRPDVTRLRHRVPPMTLAFGVSHENSVYGKINFPSNTTDWFQSRETRSTSERFDAIMPRIVSPLLTYGFLYLYLCCAGIYSQFIFPNNCEKPSWFLCHNGQCIPYTFECDGDVDCVDGSDEKNCSDFTFRSAHSSCATDEFKCDNNECIPSDKFCDMTKDCTDGSDEYENCTQKLTCEDMFRCQNGHCVSKTWRCDGMTDCSDGSDEINCGNVTTSASECKLEDQLYLCPNQRCISLLKTCDGKDDCGDGQDENGSCPNSTAPCHSADCDHHCRNTPRGPVCLCRPGFKLVNNHTCIDINECEIYGICDHHCVNNAGSYSCYCEKSYTLQEDGKTCKADGGEATLVFSSRNEIRGVHLDSQIYFAVVQNINNSVSVAIDGDYIYWSEDSTRGKQMILKTILGTRHASPIVKIGVNTVSGIATDWITGNIYFADDGFAHIAACNKRSLCTILVNETNEAPKSITVLPSTGMMYWCNWGSQPSISQAGMDGRNVSLFVTENLEWPNSVSIDYPNGRLYWVDTKLRKVESIRLDGTDRRVILGNVIHHPFSIAVFENKLYWSDWNSNTIQYCDKFTGKNWTMLVRSSDTPMGIHIDHSAIKPKFKNPCQPNPCSELCLLKRNGGYTCACAMGKKLNPDNHTCQDMRNDYLIIITRREIVEYYDELIGMPNIKPLADDFSLQCGTVILVTPTNDILRYDPANSKGYVVFQQTPHVLDIQDVVTGMAHDYISNNLYLSFAKSKLILVLNLESNKKTILRFDKRPYNIILLPEKGMMFVVFEDFTGTYSDEETFHVHRLQMDGTSLESPSKQDTFSFQGPKISICYNSIRERVLSVDQSSSSMHDLRRSFFRLPHIMKRPTNFISTGKHLYWSQLGSTVLSWISDNDYMMPYHLDLREFNINDEILHMVLLCNVSIHEENGCRRNNGNCSHMCLTISTTEFVCACPPNEMLAADNRTCVSLPECRNNMIRCNPSTCIDRKKWCDGVPDCPNNVDEMVGCKALSSCGKEQFTCEDGSCIDLAGHCNWHFDCADNSDEKNCTRCNINQFRCGDGNCISTILVCNGMSDCSDFSDEINCEKHTCPPIAFTCKETRQCVPLEWKCDGDEDCEDGSDERGCLECSNENFKCENGFCISLSLQCNDVDDCGDNSDEKYCEKGRISHSGCTDDEYRCVNTNICIPKRQKCNGVQDCPKNDDEHHCSTCLPTEFSCRNGKCIQKRWACDGVDDCGDHSDEDNCRNHEISFDITFNVTSSIKCDEFQCSSTGTCLPYSQVCDRVAHCADNSDEQGKCFVACVKENKCQQLCFKTPQGGVCGCIEGYRLDDDGMSCVDINECENVTCAQLCDNTEGSYKCSCFDGYVIRDDGVSCKATGPSMEIFAVVSDDEHLIRRISPSSRTIEIIDVSSELESDYMIRITGLDVNVIKNAIYWSNSDSCTISKMDLGTHNISRMIGNPIDPSTFVRYPSHISVDWITNNVYYVERMTISYIKVCNFEEMKCATVARRGWVHIRSLLVDPTNRWLFWSETDTQSENCKIFRSYMKGTQIQTIISENVGPVVGMVIDYMKSRLYWSDIRHGVIESSSLDGTDRQLFVKAHSLNLGIFENSLYVTEQHGIKKCQLYGEQSCETVNIGKDQKYWHFAIMHISTRPYVTNFCEDHNCAHMCILDTSGPACMCQDGKLVGPNETCRTEDDSRMIRSSSANANSQNRSSYSTIIITFLIILLMVSTIGYCYYQKSKFKLLSTNSEVSSIRFQNPSYDRADEVAVTLDQSISKLAPGKHEYANPIDKDVIKVSVLKSSACICLLGSWCTHSI</sequence>
<feature type="disulfide bond" evidence="14">
    <location>
        <begin position="142"/>
        <end position="157"/>
    </location>
</feature>
<dbReference type="PANTHER" id="PTHR22722:SF14">
    <property type="entry name" value="MEGALIN, ISOFORM A"/>
    <property type="match status" value="1"/>
</dbReference>
<dbReference type="GO" id="GO:0042562">
    <property type="term" value="F:hormone binding"/>
    <property type="evidence" value="ECO:0007669"/>
    <property type="project" value="TreeGrafter"/>
</dbReference>
<reference evidence="18 19" key="1">
    <citation type="journal article" date="2014" name="Curr. Biol.">
        <title>The genome of the clonal raider ant Cerapachys biroi.</title>
        <authorList>
            <person name="Oxley P.R."/>
            <person name="Ji L."/>
            <person name="Fetter-Pruneda I."/>
            <person name="McKenzie S.K."/>
            <person name="Li C."/>
            <person name="Hu H."/>
            <person name="Zhang G."/>
            <person name="Kronauer D.J."/>
        </authorList>
    </citation>
    <scope>NUCLEOTIDE SEQUENCE [LARGE SCALE GENOMIC DNA]</scope>
</reference>
<dbReference type="PANTHER" id="PTHR22722">
    <property type="entry name" value="LOW-DENSITY LIPOPROTEIN RECEPTOR-RELATED PROTEIN 2-RELATED"/>
    <property type="match status" value="1"/>
</dbReference>
<dbReference type="STRING" id="2015173.A0A026WJP4"/>
<feature type="disulfide bond" evidence="14">
    <location>
        <begin position="1039"/>
        <end position="1057"/>
    </location>
</feature>
<evidence type="ECO:0000313" key="19">
    <source>
        <dbReference type="Proteomes" id="UP000053097"/>
    </source>
</evidence>
<keyword evidence="4" id="KW-0245">EGF-like domain</keyword>
<dbReference type="Gene3D" id="2.10.25.10">
    <property type="entry name" value="Laminin"/>
    <property type="match status" value="4"/>
</dbReference>
<evidence type="ECO:0000256" key="13">
    <source>
        <dbReference type="ARBA" id="ARBA00023180"/>
    </source>
</evidence>
<feature type="disulfide bond" evidence="14">
    <location>
        <begin position="1128"/>
        <end position="1143"/>
    </location>
</feature>
<keyword evidence="8" id="KW-0677">Repeat</keyword>
<evidence type="ECO:0000256" key="2">
    <source>
        <dbReference type="ARBA" id="ARBA00009939"/>
    </source>
</evidence>
<dbReference type="PROSITE" id="PS50068">
    <property type="entry name" value="LDLRA_2"/>
    <property type="match status" value="12"/>
</dbReference>
<feature type="disulfide bond" evidence="14">
    <location>
        <begin position="130"/>
        <end position="148"/>
    </location>
</feature>
<dbReference type="PRINTS" id="PR00261">
    <property type="entry name" value="LDLRECEPTOR"/>
</dbReference>
<evidence type="ECO:0000256" key="6">
    <source>
        <dbReference type="ARBA" id="ARBA00022692"/>
    </source>
</evidence>
<dbReference type="SUPFAM" id="SSF57196">
    <property type="entry name" value="EGF/Laminin"/>
    <property type="match status" value="3"/>
</dbReference>
<feature type="disulfide bond" evidence="14">
    <location>
        <begin position="1076"/>
        <end position="1094"/>
    </location>
</feature>
<feature type="disulfide bond" evidence="14">
    <location>
        <begin position="998"/>
        <end position="1016"/>
    </location>
</feature>
<dbReference type="InterPro" id="IPR009030">
    <property type="entry name" value="Growth_fac_rcpt_cys_sf"/>
</dbReference>
<evidence type="ECO:0000256" key="5">
    <source>
        <dbReference type="ARBA" id="ARBA00022583"/>
    </source>
</evidence>
<keyword evidence="9 16" id="KW-1133">Transmembrane helix</keyword>
<keyword evidence="6 16" id="KW-0812">Transmembrane</keyword>
<feature type="disulfide bond" evidence="14">
    <location>
        <begin position="1069"/>
        <end position="1081"/>
    </location>
</feature>
<evidence type="ECO:0000256" key="7">
    <source>
        <dbReference type="ARBA" id="ARBA00022729"/>
    </source>
</evidence>
<dbReference type="SUPFAM" id="SSF63825">
    <property type="entry name" value="YWTD domain"/>
    <property type="match status" value="3"/>
</dbReference>
<comment type="caution">
    <text evidence="14">Lacks conserved residue(s) required for the propagation of feature annotation.</text>
</comment>
<comment type="subcellular location">
    <subcellularLocation>
        <location evidence="1">Cell membrane</location>
        <topology evidence="1">Single-pass type I membrane protein</topology>
    </subcellularLocation>
</comment>
<dbReference type="CDD" id="cd00054">
    <property type="entry name" value="EGF_CA"/>
    <property type="match status" value="1"/>
</dbReference>
<proteinExistence type="inferred from homology"/>
<dbReference type="PROSITE" id="PS01187">
    <property type="entry name" value="EGF_CA"/>
    <property type="match status" value="2"/>
</dbReference>
<feature type="disulfide bond" evidence="14">
    <location>
        <begin position="176"/>
        <end position="194"/>
    </location>
</feature>
<dbReference type="SMART" id="SM00135">
    <property type="entry name" value="LY"/>
    <property type="match status" value="9"/>
</dbReference>
<evidence type="ECO:0000313" key="18">
    <source>
        <dbReference type="EMBL" id="EZA56178.1"/>
    </source>
</evidence>
<keyword evidence="13" id="KW-0325">Glycoprotein</keyword>
<dbReference type="SUPFAM" id="SSF57184">
    <property type="entry name" value="Growth factor receptor domain"/>
    <property type="match status" value="1"/>
</dbReference>
<feature type="repeat" description="LDL-receptor class B" evidence="15">
    <location>
        <begin position="546"/>
        <end position="588"/>
    </location>
</feature>
<dbReference type="Pfam" id="PF00058">
    <property type="entry name" value="Ldl_recept_b"/>
    <property type="match status" value="2"/>
</dbReference>
<dbReference type="GO" id="GO:0043235">
    <property type="term" value="C:receptor complex"/>
    <property type="evidence" value="ECO:0007669"/>
    <property type="project" value="TreeGrafter"/>
</dbReference>
<dbReference type="Pfam" id="PF14670">
    <property type="entry name" value="FXa_inhibition"/>
    <property type="match status" value="1"/>
</dbReference>
<keyword evidence="11 14" id="KW-1015">Disulfide bond</keyword>
<dbReference type="OMA" id="ECLTMAH"/>
<feature type="domain" description="EGF-like" evidence="17">
    <location>
        <begin position="1377"/>
        <end position="1392"/>
    </location>
</feature>
<dbReference type="InterPro" id="IPR011042">
    <property type="entry name" value="6-blade_b-propeller_TolB-like"/>
</dbReference>
<dbReference type="CDD" id="cd00112">
    <property type="entry name" value="LDLa"/>
    <property type="match status" value="12"/>
</dbReference>
<keyword evidence="10 16" id="KW-0472">Membrane</keyword>
<feature type="repeat" description="LDL-receptor class B" evidence="15">
    <location>
        <begin position="502"/>
        <end position="545"/>
    </location>
</feature>
<organism evidence="18 19">
    <name type="scientific">Ooceraea biroi</name>
    <name type="common">Clonal raider ant</name>
    <name type="synonym">Cerapachys biroi</name>
    <dbReference type="NCBI Taxonomy" id="2015173"/>
    <lineage>
        <taxon>Eukaryota</taxon>
        <taxon>Metazoa</taxon>
        <taxon>Ecdysozoa</taxon>
        <taxon>Arthropoda</taxon>
        <taxon>Hexapoda</taxon>
        <taxon>Insecta</taxon>
        <taxon>Pterygota</taxon>
        <taxon>Neoptera</taxon>
        <taxon>Endopterygota</taxon>
        <taxon>Hymenoptera</taxon>
        <taxon>Apocrita</taxon>
        <taxon>Aculeata</taxon>
        <taxon>Formicoidea</taxon>
        <taxon>Formicidae</taxon>
        <taxon>Dorylinae</taxon>
        <taxon>Ooceraea</taxon>
    </lineage>
</organism>
<dbReference type="PROSITE" id="PS51120">
    <property type="entry name" value="LDLRB"/>
    <property type="match status" value="2"/>
</dbReference>
<dbReference type="FunFam" id="4.10.400.10:FF:000011">
    <property type="entry name" value="Low-density lipoprotein receptor-related protein 1"/>
    <property type="match status" value="1"/>
</dbReference>
<evidence type="ECO:0000256" key="3">
    <source>
        <dbReference type="ARBA" id="ARBA00022475"/>
    </source>
</evidence>
<accession>A0A026WJP4</accession>
<keyword evidence="12 18" id="KW-0675">Receptor</keyword>
<feature type="disulfide bond" evidence="14">
    <location>
        <begin position="216"/>
        <end position="234"/>
    </location>
</feature>
<dbReference type="PROSITE" id="PS01186">
    <property type="entry name" value="EGF_2"/>
    <property type="match status" value="2"/>
</dbReference>
<dbReference type="InterPro" id="IPR018097">
    <property type="entry name" value="EGF_Ca-bd_CS"/>
</dbReference>
<evidence type="ECO:0000256" key="12">
    <source>
        <dbReference type="ARBA" id="ARBA00023170"/>
    </source>
</evidence>
<dbReference type="Gene3D" id="2.120.10.30">
    <property type="entry name" value="TolB, C-terminal domain"/>
    <property type="match status" value="3"/>
</dbReference>
<dbReference type="InterPro" id="IPR051221">
    <property type="entry name" value="LDLR-related"/>
</dbReference>
<feature type="transmembrane region" description="Helical" evidence="16">
    <location>
        <begin position="97"/>
        <end position="118"/>
    </location>
</feature>
<protein>
    <submittedName>
        <fullName evidence="18">Vitellogenin receptor</fullName>
    </submittedName>
</protein>
<feature type="disulfide bond" evidence="14">
    <location>
        <begin position="1210"/>
        <end position="1225"/>
    </location>
</feature>
<feature type="transmembrane region" description="Helical" evidence="16">
    <location>
        <begin position="1733"/>
        <end position="1755"/>
    </location>
</feature>
<keyword evidence="3" id="KW-1003">Cell membrane</keyword>
<dbReference type="InterPro" id="IPR000742">
    <property type="entry name" value="EGF"/>
</dbReference>